<feature type="region of interest" description="Disordered" evidence="1">
    <location>
        <begin position="297"/>
        <end position="332"/>
    </location>
</feature>
<dbReference type="AlphaFoldDB" id="A0AAU6UXP9"/>
<evidence type="ECO:0000256" key="2">
    <source>
        <dbReference type="SAM" id="Phobius"/>
    </source>
</evidence>
<feature type="chain" id="PRO_5043288273" evidence="3">
    <location>
        <begin position="23"/>
        <end position="458"/>
    </location>
</feature>
<name>A0AAU6UXP9_UNCXX</name>
<evidence type="ECO:0000256" key="1">
    <source>
        <dbReference type="SAM" id="MobiDB-lite"/>
    </source>
</evidence>
<keyword evidence="2" id="KW-0812">Transmembrane</keyword>
<keyword evidence="2" id="KW-1133">Transmembrane helix</keyword>
<feature type="signal peptide" evidence="3">
    <location>
        <begin position="1"/>
        <end position="22"/>
    </location>
</feature>
<feature type="transmembrane region" description="Helical" evidence="2">
    <location>
        <begin position="435"/>
        <end position="452"/>
    </location>
</feature>
<evidence type="ECO:0000256" key="3">
    <source>
        <dbReference type="SAM" id="SignalP"/>
    </source>
</evidence>
<keyword evidence="3" id="KW-0732">Signal</keyword>
<dbReference type="EMBL" id="CP095354">
    <property type="protein sequence ID" value="XAG79190.1"/>
    <property type="molecule type" value="Genomic_DNA"/>
</dbReference>
<sequence>MKGLFSVLGLITALLFSTAARADIYSQVGYQPPKFESVIKGSCSGMQGFVTPSVCETFLVSQITGIRECGGDVTDSVSVLVEPHPSKPHDFSVHKVIAGCSSSFYKTYLQGSFSFNSAADSKSCPPDSYPNYTYEKDDNGDGQADRCFNPMELDSASKCADAYNGGMNLEAGNNTAPTVCKTYLDGARCAFSKTVTQGGVTFYSPNLEQVCFGNDSLPEYDESTPSTMPGDEQCSPYGSGYVCAADPANYCDAQGKCVDGCGYVNGQFACFRDQECTGDTCEPAPINCESSPDAAVCKDTDPEPDPDPEPCTGDDCDPTDPDNPGTGGGGSSFQLDYDRLINGMKDAAKLLIDDQELPDFKQYTDKITEFGEEHTGYIDEIKDASVFEDWKNAISNPIFSSLETMFTSGGAGQCSFDFLEFQLDICKPAERVREILYWVFAILTIFYLRHLFYETLRR</sequence>
<proteinExistence type="predicted"/>
<evidence type="ECO:0000313" key="5">
    <source>
        <dbReference type="EMBL" id="XAG79200.1"/>
    </source>
</evidence>
<evidence type="ECO:0000313" key="4">
    <source>
        <dbReference type="EMBL" id="XAG79190.1"/>
    </source>
</evidence>
<keyword evidence="2" id="KW-0472">Membrane</keyword>
<protein>
    <submittedName>
        <fullName evidence="5">Uncharacterized protein</fullName>
    </submittedName>
</protein>
<feature type="compositionally biased region" description="Acidic residues" evidence="1">
    <location>
        <begin position="302"/>
        <end position="320"/>
    </location>
</feature>
<organism evidence="5">
    <name type="scientific">bacterium 19NY03SH02</name>
    <dbReference type="NCBI Taxonomy" id="2920631"/>
    <lineage>
        <taxon>Bacteria</taxon>
    </lineage>
</organism>
<gene>
    <name evidence="4" type="ORF">MRN14_11825</name>
    <name evidence="5" type="ORF">MRN14_11875</name>
</gene>
<reference evidence="5" key="1">
    <citation type="submission" date="2022-03" db="EMBL/GenBank/DDBJ databases">
        <title>Sea Food Isolates.</title>
        <authorList>
            <person name="Li c."/>
        </authorList>
    </citation>
    <scope>NUCLEOTIDE SEQUENCE</scope>
    <source>
        <strain evidence="5">19NY03SH02</strain>
    </source>
</reference>
<dbReference type="EMBL" id="CP095354">
    <property type="protein sequence ID" value="XAG79200.1"/>
    <property type="molecule type" value="Genomic_DNA"/>
</dbReference>
<accession>A0AAU6UXP9</accession>